<protein>
    <submittedName>
        <fullName evidence="2">Family 2 glycosyl transferase</fullName>
    </submittedName>
</protein>
<evidence type="ECO:0000313" key="3">
    <source>
        <dbReference type="Proteomes" id="UP000010290"/>
    </source>
</evidence>
<organism evidence="2 3">
    <name type="scientific">Providencia sneebia DSM 19967</name>
    <dbReference type="NCBI Taxonomy" id="1141660"/>
    <lineage>
        <taxon>Bacteria</taxon>
        <taxon>Pseudomonadati</taxon>
        <taxon>Pseudomonadota</taxon>
        <taxon>Gammaproteobacteria</taxon>
        <taxon>Enterobacterales</taxon>
        <taxon>Morganellaceae</taxon>
        <taxon>Providencia</taxon>
    </lineage>
</organism>
<dbReference type="InterPro" id="IPR050834">
    <property type="entry name" value="Glycosyltransf_2"/>
</dbReference>
<dbReference type="InterPro" id="IPR001173">
    <property type="entry name" value="Glyco_trans_2-like"/>
</dbReference>
<dbReference type="SUPFAM" id="SSF53448">
    <property type="entry name" value="Nucleotide-diphospho-sugar transferases"/>
    <property type="match status" value="1"/>
</dbReference>
<dbReference type="PATRIC" id="fig|1141660.3.peg.263"/>
<sequence>MNNEVKNYLLSLIIPVFNRESNIATLLDSIIKVIPENVEILIINDGSTDNTVSIIRHALNKTHQENQFKVIEHETNFGVSAARNTGLSHATGTYIGFIDSDDNISSDYFESIMPVISKLEYDIVSFDFHYENKVMMPSNETNHIEDVFRVSYWHLFSRIYKRVLWENEQFELHRRYEDVILLPYVYIKAKSIKHIPKALYIYEKNTESITHDINEYDIDDLYFATDKAISFIEKTSNVKQKHLFFLYLVNTTFLIRTYLKKTYEYYFYDQRFYKLANKIMNLVKQYDFKMSTSKKIKIKYAKIDSFFSKQKSKLKIR</sequence>
<dbReference type="HOGENOM" id="CLU_025996_25_2_6"/>
<dbReference type="Proteomes" id="UP000010290">
    <property type="component" value="Chromosome"/>
</dbReference>
<dbReference type="AlphaFoldDB" id="K8WMU2"/>
<dbReference type="GO" id="GO:0016740">
    <property type="term" value="F:transferase activity"/>
    <property type="evidence" value="ECO:0007669"/>
    <property type="project" value="UniProtKB-KW"/>
</dbReference>
<dbReference type="EMBL" id="AKKN01000002">
    <property type="protein sequence ID" value="EKT61306.1"/>
    <property type="molecule type" value="Genomic_DNA"/>
</dbReference>
<dbReference type="CDD" id="cd00761">
    <property type="entry name" value="Glyco_tranf_GTA_type"/>
    <property type="match status" value="1"/>
</dbReference>
<name>K8WMU2_9GAMM</name>
<comment type="caution">
    <text evidence="2">The sequence shown here is derived from an EMBL/GenBank/DDBJ whole genome shotgun (WGS) entry which is preliminary data.</text>
</comment>
<gene>
    <name evidence="2" type="ORF">OO7_01336</name>
</gene>
<feature type="domain" description="Glycosyltransferase 2-like" evidence="1">
    <location>
        <begin position="11"/>
        <end position="151"/>
    </location>
</feature>
<dbReference type="Pfam" id="PF00535">
    <property type="entry name" value="Glycos_transf_2"/>
    <property type="match status" value="1"/>
</dbReference>
<accession>K8WMU2</accession>
<reference evidence="2 3" key="1">
    <citation type="journal article" date="2012" name="BMC Genomics">
        <title>Comparative genomics of bacteria in the genus Providencia isolated from wild Drosophila melanogaster.</title>
        <authorList>
            <person name="Galac M.R."/>
            <person name="Lazzaro B.P."/>
        </authorList>
    </citation>
    <scope>NUCLEOTIDE SEQUENCE [LARGE SCALE GENOMIC DNA]</scope>
    <source>
        <strain evidence="2 3">DSM 19967</strain>
    </source>
</reference>
<proteinExistence type="predicted"/>
<keyword evidence="3" id="KW-1185">Reference proteome</keyword>
<dbReference type="Gene3D" id="3.90.550.10">
    <property type="entry name" value="Spore Coat Polysaccharide Biosynthesis Protein SpsA, Chain A"/>
    <property type="match status" value="1"/>
</dbReference>
<keyword evidence="2" id="KW-0808">Transferase</keyword>
<dbReference type="InterPro" id="IPR029044">
    <property type="entry name" value="Nucleotide-diphossugar_trans"/>
</dbReference>
<evidence type="ECO:0000259" key="1">
    <source>
        <dbReference type="Pfam" id="PF00535"/>
    </source>
</evidence>
<evidence type="ECO:0000313" key="2">
    <source>
        <dbReference type="EMBL" id="EKT61306.1"/>
    </source>
</evidence>
<dbReference type="PANTHER" id="PTHR43685:SF2">
    <property type="entry name" value="GLYCOSYLTRANSFERASE 2-LIKE DOMAIN-CONTAINING PROTEIN"/>
    <property type="match status" value="1"/>
</dbReference>
<dbReference type="PANTHER" id="PTHR43685">
    <property type="entry name" value="GLYCOSYLTRANSFERASE"/>
    <property type="match status" value="1"/>
</dbReference>
<dbReference type="RefSeq" id="WP_008914161.1">
    <property type="nucleotide sequence ID" value="NZ_CM001773.1"/>
</dbReference>